<dbReference type="RefSeq" id="WP_120516052.1">
    <property type="nucleotide sequence ID" value="NZ_QXZY01000005.1"/>
</dbReference>
<dbReference type="EMBL" id="RMBX01000004">
    <property type="protein sequence ID" value="RPD41646.1"/>
    <property type="molecule type" value="Genomic_DNA"/>
</dbReference>
<dbReference type="Pfam" id="PF18480">
    <property type="entry name" value="DUF5615"/>
    <property type="match status" value="1"/>
</dbReference>
<reference evidence="3" key="1">
    <citation type="submission" date="2018-11" db="EMBL/GenBank/DDBJ databases">
        <title>Chitinophaga lutea sp.nov., isolate from arsenic contaminated soil.</title>
        <authorList>
            <person name="Zong Y."/>
        </authorList>
    </citation>
    <scope>NUCLEOTIDE SEQUENCE [LARGE SCALE GENOMIC DNA]</scope>
    <source>
        <strain evidence="3">YLT18</strain>
    </source>
</reference>
<dbReference type="InterPro" id="IPR041049">
    <property type="entry name" value="DUF5615"/>
</dbReference>
<proteinExistence type="predicted"/>
<comment type="caution">
    <text evidence="2">The sequence shown here is derived from an EMBL/GenBank/DDBJ whole genome shotgun (WGS) entry which is preliminary data.</text>
</comment>
<organism evidence="2 3">
    <name type="scientific">Chitinophaga barathri</name>
    <dbReference type="NCBI Taxonomy" id="1647451"/>
    <lineage>
        <taxon>Bacteria</taxon>
        <taxon>Pseudomonadati</taxon>
        <taxon>Bacteroidota</taxon>
        <taxon>Chitinophagia</taxon>
        <taxon>Chitinophagales</taxon>
        <taxon>Chitinophagaceae</taxon>
        <taxon>Chitinophaga</taxon>
    </lineage>
</organism>
<sequence length="116" mass="13126">MRLLADEGVDKPIIDKLRLSGLDVHYILETNQGADDETVLSIANAEERILLTQDKDFGELVYRLQKVHFGIILIRLGTQPPSQKADFLTRVLLEYGAKLPNAFTVIQPNAIRIRKE</sequence>
<dbReference type="Proteomes" id="UP000279089">
    <property type="component" value="Unassembled WGS sequence"/>
</dbReference>
<accession>A0A3N4MHX2</accession>
<evidence type="ECO:0000259" key="1">
    <source>
        <dbReference type="Pfam" id="PF18480"/>
    </source>
</evidence>
<evidence type="ECO:0000313" key="3">
    <source>
        <dbReference type="Proteomes" id="UP000279089"/>
    </source>
</evidence>
<keyword evidence="3" id="KW-1185">Reference proteome</keyword>
<dbReference type="OrthoDB" id="9806751at2"/>
<name>A0A3N4MHX2_9BACT</name>
<protein>
    <recommendedName>
        <fullName evidence="1">DUF5615 domain-containing protein</fullName>
    </recommendedName>
</protein>
<dbReference type="AlphaFoldDB" id="A0A3N4MHX2"/>
<gene>
    <name evidence="2" type="ORF">EG028_10095</name>
</gene>
<feature type="domain" description="DUF5615" evidence="1">
    <location>
        <begin position="1"/>
        <end position="108"/>
    </location>
</feature>
<evidence type="ECO:0000313" key="2">
    <source>
        <dbReference type="EMBL" id="RPD41646.1"/>
    </source>
</evidence>